<dbReference type="Proteomes" id="UP000029643">
    <property type="component" value="Unassembled WGS sequence"/>
</dbReference>
<organism evidence="1 2">
    <name type="scientific">Algibacter lectus</name>
    <dbReference type="NCBI Taxonomy" id="221126"/>
    <lineage>
        <taxon>Bacteria</taxon>
        <taxon>Pseudomonadati</taxon>
        <taxon>Bacteroidota</taxon>
        <taxon>Flavobacteriia</taxon>
        <taxon>Flavobacteriales</taxon>
        <taxon>Flavobacteriaceae</taxon>
        <taxon>Algibacter</taxon>
    </lineage>
</organism>
<accession>A0A090WQZ6</accession>
<comment type="caution">
    <text evidence="1">The sequence shown here is derived from an EMBL/GenBank/DDBJ whole genome shotgun (WGS) entry which is preliminary data.</text>
</comment>
<protein>
    <submittedName>
        <fullName evidence="1">Phosphoglycerate kinase</fullName>
        <ecNumber evidence="1">2.7.2.3</ecNumber>
    </submittedName>
</protein>
<dbReference type="AlphaFoldDB" id="A0A090WQZ6"/>
<keyword evidence="1" id="KW-0418">Kinase</keyword>
<sequence>MLNFNGKKCFGSLLAQEIESINKVMETGGEACFSYSWRSKSIV</sequence>
<dbReference type="EC" id="2.7.2.3" evidence="1"/>
<gene>
    <name evidence="1" type="ORF">JCM19274_1117</name>
</gene>
<reference evidence="1" key="1">
    <citation type="journal article" date="2014" name="Genome Announc.">
        <title>Draft Genome Sequences of Marine Flavobacterium Algibacter lectus Strains SS8 and NR4.</title>
        <authorList>
            <person name="Takatani N."/>
            <person name="Nakanishi M."/>
            <person name="Meirelles P."/>
            <person name="Mino S."/>
            <person name="Suda W."/>
            <person name="Oshima K."/>
            <person name="Hattori M."/>
            <person name="Ohkuma M."/>
            <person name="Hosokawa M."/>
            <person name="Miyashita K."/>
            <person name="Thompson F.L."/>
            <person name="Niwa A."/>
            <person name="Sawabe T."/>
            <person name="Sawabe T."/>
        </authorList>
    </citation>
    <scope>NUCLEOTIDE SEQUENCE [LARGE SCALE GENOMIC DNA]</scope>
    <source>
        <strain evidence="1">JCM 19274</strain>
    </source>
</reference>
<name>A0A090WQZ6_9FLAO</name>
<dbReference type="GO" id="GO:0004618">
    <property type="term" value="F:phosphoglycerate kinase activity"/>
    <property type="evidence" value="ECO:0007669"/>
    <property type="project" value="UniProtKB-EC"/>
</dbReference>
<dbReference type="EMBL" id="BBNU01000003">
    <property type="protein sequence ID" value="GAL78653.1"/>
    <property type="molecule type" value="Genomic_DNA"/>
</dbReference>
<evidence type="ECO:0000313" key="2">
    <source>
        <dbReference type="Proteomes" id="UP000029643"/>
    </source>
</evidence>
<proteinExistence type="predicted"/>
<evidence type="ECO:0000313" key="1">
    <source>
        <dbReference type="EMBL" id="GAL78653.1"/>
    </source>
</evidence>
<keyword evidence="1" id="KW-0808">Transferase</keyword>